<reference evidence="1" key="1">
    <citation type="submission" date="2019-03" db="EMBL/GenBank/DDBJ databases">
        <authorList>
            <person name="Mank J."/>
            <person name="Almeida P."/>
        </authorList>
    </citation>
    <scope>NUCLEOTIDE SEQUENCE</scope>
    <source>
        <strain evidence="1">78183</strain>
    </source>
</reference>
<dbReference type="EMBL" id="CAADRP010001692">
    <property type="protein sequence ID" value="VFU48240.1"/>
    <property type="molecule type" value="Genomic_DNA"/>
</dbReference>
<protein>
    <submittedName>
        <fullName evidence="1">Uncharacterized protein</fullName>
    </submittedName>
</protein>
<sequence length="71" mass="7796">MENEMGQTNGGGDLSSLMMGVLKDGVIDIDGLAWNDRSFLTSVTLEPSRASTSHSKGWMPFIQMPDILDRH</sequence>
<accession>A0A6N2M3X4</accession>
<dbReference type="AlphaFoldDB" id="A0A6N2M3X4"/>
<evidence type="ECO:0000313" key="1">
    <source>
        <dbReference type="EMBL" id="VFU48240.1"/>
    </source>
</evidence>
<name>A0A6N2M3X4_SALVM</name>
<gene>
    <name evidence="1" type="ORF">SVIM_LOCUS314425</name>
</gene>
<organism evidence="1">
    <name type="scientific">Salix viminalis</name>
    <name type="common">Common osier</name>
    <name type="synonym">Basket willow</name>
    <dbReference type="NCBI Taxonomy" id="40686"/>
    <lineage>
        <taxon>Eukaryota</taxon>
        <taxon>Viridiplantae</taxon>
        <taxon>Streptophyta</taxon>
        <taxon>Embryophyta</taxon>
        <taxon>Tracheophyta</taxon>
        <taxon>Spermatophyta</taxon>
        <taxon>Magnoliopsida</taxon>
        <taxon>eudicotyledons</taxon>
        <taxon>Gunneridae</taxon>
        <taxon>Pentapetalae</taxon>
        <taxon>rosids</taxon>
        <taxon>fabids</taxon>
        <taxon>Malpighiales</taxon>
        <taxon>Salicaceae</taxon>
        <taxon>Saliceae</taxon>
        <taxon>Salix</taxon>
    </lineage>
</organism>
<proteinExistence type="predicted"/>